<feature type="signal peptide" evidence="1">
    <location>
        <begin position="1"/>
        <end position="22"/>
    </location>
</feature>
<dbReference type="RefSeq" id="WP_204165066.1">
    <property type="nucleotide sequence ID" value="NZ_CP021356.1"/>
</dbReference>
<dbReference type="KEGG" id="roz:CBI38_35435"/>
<evidence type="ECO:0000313" key="3">
    <source>
        <dbReference type="EMBL" id="AWK76734.1"/>
    </source>
</evidence>
<keyword evidence="3" id="KW-0614">Plasmid</keyword>
<reference evidence="3 4" key="1">
    <citation type="submission" date="2017-05" db="EMBL/GenBank/DDBJ databases">
        <title>Isolation of Rhodococcus sp. S2-17 biodegrading of BP-3.</title>
        <authorList>
            <person name="Lee Y."/>
            <person name="Kim K.H."/>
            <person name="Chun B.H."/>
            <person name="Jung H.S."/>
            <person name="Jeon C.O."/>
        </authorList>
    </citation>
    <scope>NUCLEOTIDE SEQUENCE [LARGE SCALE GENOMIC DNA]</scope>
    <source>
        <strain evidence="3 4">S2-17</strain>
        <plasmid evidence="4">prb29</plasmid>
    </source>
</reference>
<dbReference type="InterPro" id="IPR012347">
    <property type="entry name" value="Ferritin-like"/>
</dbReference>
<dbReference type="AlphaFoldDB" id="A0A2S2C7D2"/>
<evidence type="ECO:0000313" key="4">
    <source>
        <dbReference type="Proteomes" id="UP000245711"/>
    </source>
</evidence>
<dbReference type="PROSITE" id="PS51257">
    <property type="entry name" value="PROKAR_LIPOPROTEIN"/>
    <property type="match status" value="1"/>
</dbReference>
<geneLocation type="plasmid" evidence="4">
    <name>prb29</name>
</geneLocation>
<dbReference type="Pfam" id="PF03713">
    <property type="entry name" value="DUF305"/>
    <property type="match status" value="1"/>
</dbReference>
<dbReference type="Gene3D" id="1.20.1260.10">
    <property type="match status" value="1"/>
</dbReference>
<organism evidence="3 4">
    <name type="scientific">Rhodococcus oxybenzonivorans</name>
    <dbReference type="NCBI Taxonomy" id="1990687"/>
    <lineage>
        <taxon>Bacteria</taxon>
        <taxon>Bacillati</taxon>
        <taxon>Actinomycetota</taxon>
        <taxon>Actinomycetes</taxon>
        <taxon>Mycobacteriales</taxon>
        <taxon>Nocardiaceae</taxon>
        <taxon>Rhodococcus</taxon>
    </lineage>
</organism>
<dbReference type="InterPro" id="IPR005183">
    <property type="entry name" value="DUF305_CopM-like"/>
</dbReference>
<dbReference type="EMBL" id="CP021356">
    <property type="protein sequence ID" value="AWK76734.1"/>
    <property type="molecule type" value="Genomic_DNA"/>
</dbReference>
<feature type="domain" description="DUF305" evidence="2">
    <location>
        <begin position="55"/>
        <end position="236"/>
    </location>
</feature>
<keyword evidence="1" id="KW-0732">Signal</keyword>
<name>A0A2S2C7D2_9NOCA</name>
<evidence type="ECO:0000259" key="2">
    <source>
        <dbReference type="Pfam" id="PF03713"/>
    </source>
</evidence>
<keyword evidence="4" id="KW-1185">Reference proteome</keyword>
<dbReference type="PANTHER" id="PTHR36933:SF1">
    <property type="entry name" value="SLL0788 PROTEIN"/>
    <property type="match status" value="1"/>
</dbReference>
<evidence type="ECO:0000256" key="1">
    <source>
        <dbReference type="SAM" id="SignalP"/>
    </source>
</evidence>
<proteinExistence type="predicted"/>
<dbReference type="PANTHER" id="PTHR36933">
    <property type="entry name" value="SLL0788 PROTEIN"/>
    <property type="match status" value="1"/>
</dbReference>
<feature type="chain" id="PRO_5015751534" evidence="1">
    <location>
        <begin position="23"/>
        <end position="239"/>
    </location>
</feature>
<sequence>MNKSLALGAASAALLLALTACGDSGTEESAATTTPAAVTTSVSAENGAAEHNDADIAFAQGMVPHHSQAIEMSDMLLAKQGIDPRVVDLAQQIKAAQGPEIEQLNAWLTAWGEGTAATTTTGMNMTESMPMGTGMQMPEAPGVVPPAGTTGMDMPGMEGGDEMEGMMSAEDMAALRDAQGVDAAKLFLTQMIEHHKGAITMAQTEVEDGQNAQAKAMAQNIITTQQQEITTMEQILSTL</sequence>
<accession>A0A2S2C7D2</accession>
<protein>
    <submittedName>
        <fullName evidence="3">DUF305 domain-containing protein</fullName>
    </submittedName>
</protein>
<dbReference type="Proteomes" id="UP000245711">
    <property type="component" value="Plasmid pRB29"/>
</dbReference>
<gene>
    <name evidence="3" type="ORF">CBI38_35435</name>
</gene>